<evidence type="ECO:0008006" key="3">
    <source>
        <dbReference type="Google" id="ProtNLM"/>
    </source>
</evidence>
<gene>
    <name evidence="1" type="ORF">KX928_12920</name>
</gene>
<dbReference type="EMBL" id="JAHXDN010000003">
    <property type="protein sequence ID" value="MBW4708685.1"/>
    <property type="molecule type" value="Genomic_DNA"/>
</dbReference>
<reference evidence="1" key="1">
    <citation type="submission" date="2021-07" db="EMBL/GenBank/DDBJ databases">
        <title>Roseobacter insulae sp. nov., isolated from a tidal flat.</title>
        <authorList>
            <person name="Park S."/>
            <person name="Yoon J.-H."/>
        </authorList>
    </citation>
    <scope>NUCLEOTIDE SEQUENCE</scope>
    <source>
        <strain evidence="1">YSTF-M11</strain>
    </source>
</reference>
<accession>A0A9X1FX71</accession>
<comment type="caution">
    <text evidence="1">The sequence shown here is derived from an EMBL/GenBank/DDBJ whole genome shotgun (WGS) entry which is preliminary data.</text>
</comment>
<keyword evidence="2" id="KW-1185">Reference proteome</keyword>
<dbReference type="RefSeq" id="WP_219503023.1">
    <property type="nucleotide sequence ID" value="NZ_JAHXDN010000003.1"/>
</dbReference>
<organism evidence="1 2">
    <name type="scientific">Roseobacter insulae</name>
    <dbReference type="NCBI Taxonomy" id="2859783"/>
    <lineage>
        <taxon>Bacteria</taxon>
        <taxon>Pseudomonadati</taxon>
        <taxon>Pseudomonadota</taxon>
        <taxon>Alphaproteobacteria</taxon>
        <taxon>Rhodobacterales</taxon>
        <taxon>Roseobacteraceae</taxon>
        <taxon>Roseobacter</taxon>
    </lineage>
</organism>
<dbReference type="Proteomes" id="UP001138661">
    <property type="component" value="Unassembled WGS sequence"/>
</dbReference>
<evidence type="ECO:0000313" key="2">
    <source>
        <dbReference type="Proteomes" id="UP001138661"/>
    </source>
</evidence>
<dbReference type="AlphaFoldDB" id="A0A9X1FX71"/>
<protein>
    <recommendedName>
        <fullName evidence="3">Antibiotic biosynthesis monooxygenase</fullName>
    </recommendedName>
</protein>
<evidence type="ECO:0000313" key="1">
    <source>
        <dbReference type="EMBL" id="MBW4708685.1"/>
    </source>
</evidence>
<name>A0A9X1FX71_9RHOB</name>
<proteinExistence type="predicted"/>
<sequence length="95" mass="10369">MFVRVTHYKMKPESVPVMTEKLNELKPQIMALPGIHQFINTLNEDGSGCVVSVVESREISDANASAVAALWANFQDHLTAPPNAGGYDVIVNWSA</sequence>